<feature type="non-terminal residue" evidence="2">
    <location>
        <position position="238"/>
    </location>
</feature>
<evidence type="ECO:0008006" key="4">
    <source>
        <dbReference type="Google" id="ProtNLM"/>
    </source>
</evidence>
<reference evidence="2" key="1">
    <citation type="submission" date="2020-07" db="EMBL/GenBank/DDBJ databases">
        <title>Huge and variable diversity of episymbiotic CPR bacteria and DPANN archaea in groundwater ecosystems.</title>
        <authorList>
            <person name="He C.Y."/>
            <person name="Keren R."/>
            <person name="Whittaker M."/>
            <person name="Farag I.F."/>
            <person name="Doudna J."/>
            <person name="Cate J.H.D."/>
            <person name="Banfield J.F."/>
        </authorList>
    </citation>
    <scope>NUCLEOTIDE SEQUENCE</scope>
    <source>
        <strain evidence="2">NC_groundwater_672_Ag_B-0.1um_62_36</strain>
    </source>
</reference>
<dbReference type="AlphaFoldDB" id="A0A932CPZ5"/>
<gene>
    <name evidence="2" type="ORF">HYY20_10185</name>
</gene>
<feature type="region of interest" description="Disordered" evidence="1">
    <location>
        <begin position="30"/>
        <end position="51"/>
    </location>
</feature>
<name>A0A932CPZ5_UNCTE</name>
<dbReference type="Proteomes" id="UP000769766">
    <property type="component" value="Unassembled WGS sequence"/>
</dbReference>
<organism evidence="2 3">
    <name type="scientific">Tectimicrobiota bacterium</name>
    <dbReference type="NCBI Taxonomy" id="2528274"/>
    <lineage>
        <taxon>Bacteria</taxon>
        <taxon>Pseudomonadati</taxon>
        <taxon>Nitrospinota/Tectimicrobiota group</taxon>
        <taxon>Candidatus Tectimicrobiota</taxon>
    </lineage>
</organism>
<evidence type="ECO:0000313" key="3">
    <source>
        <dbReference type="Proteomes" id="UP000769766"/>
    </source>
</evidence>
<accession>A0A932CPZ5</accession>
<evidence type="ECO:0000313" key="2">
    <source>
        <dbReference type="EMBL" id="MBI2877239.1"/>
    </source>
</evidence>
<evidence type="ECO:0000256" key="1">
    <source>
        <dbReference type="SAM" id="MobiDB-lite"/>
    </source>
</evidence>
<sequence>MKGRLLSLISLGLTGTVLALGGCESLANAKKKQEGPQSYAPRPSLQPKEELQPKEGLQVYVPRLAAQEISPLLLRAGLNGEAKPVRALSLEAILEELKVDLIRHRYGQLVERVDEQLFPYRQLEQKLGELTGISFRDKPLPRLKVHRFNGEGEAWDGPEEVAALYRREENTIYFDPSILIEREKEAIYHEFFHSKGHFVSPELNEGWVEYLTVLATGLPPARYGMRAFNVHNLVFLLG</sequence>
<dbReference type="EMBL" id="JACPRF010000307">
    <property type="protein sequence ID" value="MBI2877239.1"/>
    <property type="molecule type" value="Genomic_DNA"/>
</dbReference>
<dbReference type="PROSITE" id="PS51257">
    <property type="entry name" value="PROKAR_LIPOPROTEIN"/>
    <property type="match status" value="1"/>
</dbReference>
<comment type="caution">
    <text evidence="2">The sequence shown here is derived from an EMBL/GenBank/DDBJ whole genome shotgun (WGS) entry which is preliminary data.</text>
</comment>
<proteinExistence type="predicted"/>
<protein>
    <recommendedName>
        <fullName evidence="4">Lipoprotein</fullName>
    </recommendedName>
</protein>